<organism evidence="3 4">
    <name type="scientific">Microbacterium ginsengiterrae</name>
    <dbReference type="NCBI Taxonomy" id="546115"/>
    <lineage>
        <taxon>Bacteria</taxon>
        <taxon>Bacillati</taxon>
        <taxon>Actinomycetota</taxon>
        <taxon>Actinomycetes</taxon>
        <taxon>Micrococcales</taxon>
        <taxon>Microbacteriaceae</taxon>
        <taxon>Microbacterium</taxon>
    </lineage>
</organism>
<dbReference type="InterPro" id="IPR048020">
    <property type="entry name" value="Transpos_IS3"/>
</dbReference>
<proteinExistence type="predicted"/>
<evidence type="ECO:0000259" key="2">
    <source>
        <dbReference type="PROSITE" id="PS50994"/>
    </source>
</evidence>
<evidence type="ECO:0000313" key="4">
    <source>
        <dbReference type="Proteomes" id="UP000517712"/>
    </source>
</evidence>
<dbReference type="EMBL" id="JACHMU010000001">
    <property type="protein sequence ID" value="MBB5743126.1"/>
    <property type="molecule type" value="Genomic_DNA"/>
</dbReference>
<protein>
    <submittedName>
        <fullName evidence="3">Transposase InsO family protein</fullName>
    </submittedName>
</protein>
<evidence type="ECO:0000313" key="3">
    <source>
        <dbReference type="EMBL" id="MBB5743126.1"/>
    </source>
</evidence>
<dbReference type="InterPro" id="IPR050900">
    <property type="entry name" value="Transposase_IS3/IS150/IS904"/>
</dbReference>
<comment type="function">
    <text evidence="1">Involved in the transposition of the insertion sequence.</text>
</comment>
<dbReference type="InterPro" id="IPR001584">
    <property type="entry name" value="Integrase_cat-core"/>
</dbReference>
<dbReference type="Gene3D" id="3.30.420.10">
    <property type="entry name" value="Ribonuclease H-like superfamily/Ribonuclease H"/>
    <property type="match status" value="1"/>
</dbReference>
<dbReference type="AlphaFoldDB" id="A0A7W9FBB5"/>
<feature type="domain" description="Integrase catalytic" evidence="2">
    <location>
        <begin position="127"/>
        <end position="249"/>
    </location>
</feature>
<dbReference type="GO" id="GO:0015074">
    <property type="term" value="P:DNA integration"/>
    <property type="evidence" value="ECO:0007669"/>
    <property type="project" value="InterPro"/>
</dbReference>
<dbReference type="PROSITE" id="PS50994">
    <property type="entry name" value="INTEGRASE"/>
    <property type="match status" value="1"/>
</dbReference>
<dbReference type="RefSeq" id="WP_184282875.1">
    <property type="nucleotide sequence ID" value="NZ_BAAAPG010000001.1"/>
</dbReference>
<dbReference type="InterPro" id="IPR012337">
    <property type="entry name" value="RNaseH-like_sf"/>
</dbReference>
<dbReference type="SUPFAM" id="SSF53098">
    <property type="entry name" value="Ribonuclease H-like"/>
    <property type="match status" value="1"/>
</dbReference>
<dbReference type="NCBIfam" id="NF033516">
    <property type="entry name" value="transpos_IS3"/>
    <property type="match status" value="1"/>
</dbReference>
<dbReference type="InterPro" id="IPR036397">
    <property type="entry name" value="RNaseH_sf"/>
</dbReference>
<dbReference type="Pfam" id="PF13276">
    <property type="entry name" value="HTH_21"/>
    <property type="match status" value="1"/>
</dbReference>
<dbReference type="Proteomes" id="UP000517712">
    <property type="component" value="Unassembled WGS sequence"/>
</dbReference>
<keyword evidence="4" id="KW-1185">Reference proteome</keyword>
<dbReference type="Pfam" id="PF00665">
    <property type="entry name" value="rve"/>
    <property type="match status" value="1"/>
</dbReference>
<dbReference type="InterPro" id="IPR025948">
    <property type="entry name" value="HTH-like_dom"/>
</dbReference>
<dbReference type="GO" id="GO:0003676">
    <property type="term" value="F:nucleic acid binding"/>
    <property type="evidence" value="ECO:0007669"/>
    <property type="project" value="InterPro"/>
</dbReference>
<dbReference type="PANTHER" id="PTHR46889">
    <property type="entry name" value="TRANSPOSASE INSF FOR INSERTION SEQUENCE IS3B-RELATED"/>
    <property type="match status" value="1"/>
</dbReference>
<reference evidence="3 4" key="1">
    <citation type="submission" date="2020-08" db="EMBL/GenBank/DDBJ databases">
        <title>Sequencing the genomes of 1000 actinobacteria strains.</title>
        <authorList>
            <person name="Klenk H.-P."/>
        </authorList>
    </citation>
    <scope>NUCLEOTIDE SEQUENCE [LARGE SCALE GENOMIC DNA]</scope>
    <source>
        <strain evidence="3 4">DSM 24823</strain>
    </source>
</reference>
<evidence type="ECO:0000256" key="1">
    <source>
        <dbReference type="ARBA" id="ARBA00002286"/>
    </source>
</evidence>
<comment type="caution">
    <text evidence="3">The sequence shown here is derived from an EMBL/GenBank/DDBJ whole genome shotgun (WGS) entry which is preliminary data.</text>
</comment>
<name>A0A7W9FBB5_9MICO</name>
<accession>A0A7W9FBB5</accession>
<sequence length="249" mass="27569">MIRYVDMFRDRFGVEAICRTLGATASGFLTARGYRAAKSRPRSARAIRDEVLGAEITRLHAENYGVYGVRKMHALMRRHGWLIGRDQTGRIMRTFGLEGARRSRRVFTTRPDPAALRPADLVRRQFRADAPCRLWVSDITYVATWSGFAYVAFVTDVFSRRIVGWSVSASLRTEASPLPALEMAAWSSGGITGLVHHSDRGSNYVSLVYTDRILELGATPSVGSVGDSYDCQSVSARSRNDGVVLAGVF</sequence>
<dbReference type="PANTHER" id="PTHR46889:SF4">
    <property type="entry name" value="TRANSPOSASE INSO FOR INSERTION SEQUENCE ELEMENT IS911B-RELATED"/>
    <property type="match status" value="1"/>
</dbReference>
<gene>
    <name evidence="3" type="ORF">HD600_001623</name>
</gene>